<reference evidence="5" key="1">
    <citation type="submission" date="2019-08" db="EMBL/GenBank/DDBJ databases">
        <authorList>
            <person name="Kucharzyk K."/>
            <person name="Murdoch R.W."/>
            <person name="Higgins S."/>
            <person name="Loffler F."/>
        </authorList>
    </citation>
    <scope>NUCLEOTIDE SEQUENCE</scope>
</reference>
<feature type="transmembrane region" description="Helical" evidence="3">
    <location>
        <begin position="143"/>
        <end position="167"/>
    </location>
</feature>
<feature type="transmembrane region" description="Helical" evidence="3">
    <location>
        <begin position="179"/>
        <end position="200"/>
    </location>
</feature>
<feature type="transmembrane region" description="Helical" evidence="3">
    <location>
        <begin position="250"/>
        <end position="277"/>
    </location>
</feature>
<feature type="transmembrane region" description="Helical" evidence="3">
    <location>
        <begin position="94"/>
        <end position="113"/>
    </location>
</feature>
<dbReference type="SMART" id="SM00530">
    <property type="entry name" value="HTH_XRE"/>
    <property type="match status" value="1"/>
</dbReference>
<evidence type="ECO:0000313" key="5">
    <source>
        <dbReference type="EMBL" id="MPM17581.1"/>
    </source>
</evidence>
<evidence type="ECO:0000259" key="4">
    <source>
        <dbReference type="PROSITE" id="PS50943"/>
    </source>
</evidence>
<evidence type="ECO:0000256" key="3">
    <source>
        <dbReference type="SAM" id="Phobius"/>
    </source>
</evidence>
<evidence type="ECO:0000256" key="1">
    <source>
        <dbReference type="ARBA" id="ARBA00023125"/>
    </source>
</evidence>
<dbReference type="InterPro" id="IPR001387">
    <property type="entry name" value="Cro/C1-type_HTH"/>
</dbReference>
<keyword evidence="3" id="KW-0472">Membrane</keyword>
<organism evidence="5">
    <name type="scientific">bioreactor metagenome</name>
    <dbReference type="NCBI Taxonomy" id="1076179"/>
    <lineage>
        <taxon>unclassified sequences</taxon>
        <taxon>metagenomes</taxon>
        <taxon>ecological metagenomes</taxon>
    </lineage>
</organism>
<sequence length="284" mass="31891">MSLGLTIRDLRNHRNMSQNDLAEALAVSRQSVSKWETDSAVPELDKLVSMSELFDVTLDELIRGNPFDESGEKSQAAAEKETDRRASGGAPHRPAGMILLCFGALIALLLFLLGGGLGGPLFALPFLLCGIICLTIRTRAGLWCAWVSYFCVDLYLRYATGITWQIIFSTIGYQPEWNYVRLAVGWGQLLAVVILILCTLRSFRAVKVSQEQRIVPIVCGWVLLAGLSFLQGRLIQHLHSLPYEQVRDIWYYLIRCCGDYLRLTLLIVLLVLSLAFLRQRKKTV</sequence>
<feature type="domain" description="HTH cro/C1-type" evidence="4">
    <location>
        <begin position="7"/>
        <end position="61"/>
    </location>
</feature>
<dbReference type="Pfam" id="PF01381">
    <property type="entry name" value="HTH_3"/>
    <property type="match status" value="1"/>
</dbReference>
<dbReference type="PANTHER" id="PTHR46558:SF13">
    <property type="entry name" value="HTH-TYPE TRANSCRIPTIONAL REGULATOR IMMR"/>
    <property type="match status" value="1"/>
</dbReference>
<gene>
    <name evidence="5" type="ORF">SDC9_63978</name>
</gene>
<feature type="transmembrane region" description="Helical" evidence="3">
    <location>
        <begin position="119"/>
        <end position="136"/>
    </location>
</feature>
<keyword evidence="1" id="KW-0238">DNA-binding</keyword>
<dbReference type="SUPFAM" id="SSF47413">
    <property type="entry name" value="lambda repressor-like DNA-binding domains"/>
    <property type="match status" value="1"/>
</dbReference>
<dbReference type="PROSITE" id="PS50943">
    <property type="entry name" value="HTH_CROC1"/>
    <property type="match status" value="1"/>
</dbReference>
<dbReference type="AlphaFoldDB" id="A0A644XP72"/>
<comment type="caution">
    <text evidence="5">The sequence shown here is derived from an EMBL/GenBank/DDBJ whole genome shotgun (WGS) entry which is preliminary data.</text>
</comment>
<keyword evidence="3" id="KW-1133">Transmembrane helix</keyword>
<dbReference type="InterPro" id="IPR010982">
    <property type="entry name" value="Lambda_DNA-bd_dom_sf"/>
</dbReference>
<keyword evidence="3" id="KW-0812">Transmembrane</keyword>
<accession>A0A644XP72</accession>
<protein>
    <recommendedName>
        <fullName evidence="4">HTH cro/C1-type domain-containing protein</fullName>
    </recommendedName>
</protein>
<dbReference type="CDD" id="cd00093">
    <property type="entry name" value="HTH_XRE"/>
    <property type="match status" value="1"/>
</dbReference>
<dbReference type="PANTHER" id="PTHR46558">
    <property type="entry name" value="TRACRIPTIONAL REGULATORY PROTEIN-RELATED-RELATED"/>
    <property type="match status" value="1"/>
</dbReference>
<name>A0A644XP72_9ZZZZ</name>
<dbReference type="GO" id="GO:0003677">
    <property type="term" value="F:DNA binding"/>
    <property type="evidence" value="ECO:0007669"/>
    <property type="project" value="UniProtKB-KW"/>
</dbReference>
<dbReference type="EMBL" id="VSSQ01002823">
    <property type="protein sequence ID" value="MPM17581.1"/>
    <property type="molecule type" value="Genomic_DNA"/>
</dbReference>
<dbReference type="Gene3D" id="1.10.260.40">
    <property type="entry name" value="lambda repressor-like DNA-binding domains"/>
    <property type="match status" value="1"/>
</dbReference>
<proteinExistence type="predicted"/>
<feature type="transmembrane region" description="Helical" evidence="3">
    <location>
        <begin position="212"/>
        <end position="230"/>
    </location>
</feature>
<feature type="region of interest" description="Disordered" evidence="2">
    <location>
        <begin position="65"/>
        <end position="90"/>
    </location>
</feature>
<evidence type="ECO:0000256" key="2">
    <source>
        <dbReference type="SAM" id="MobiDB-lite"/>
    </source>
</evidence>